<name>A0A3M6U5F4_POCDA</name>
<dbReference type="AlphaFoldDB" id="A0A3M6U5F4"/>
<reference evidence="1 2" key="1">
    <citation type="journal article" date="2018" name="Sci. Rep.">
        <title>Comparative analysis of the Pocillopora damicornis genome highlights role of immune system in coral evolution.</title>
        <authorList>
            <person name="Cunning R."/>
            <person name="Bay R.A."/>
            <person name="Gillette P."/>
            <person name="Baker A.C."/>
            <person name="Traylor-Knowles N."/>
        </authorList>
    </citation>
    <scope>NUCLEOTIDE SEQUENCE [LARGE SCALE GENOMIC DNA]</scope>
    <source>
        <strain evidence="1">RSMAS</strain>
        <tissue evidence="1">Whole animal</tissue>
    </source>
</reference>
<organism evidence="1 2">
    <name type="scientific">Pocillopora damicornis</name>
    <name type="common">Cauliflower coral</name>
    <name type="synonym">Millepora damicornis</name>
    <dbReference type="NCBI Taxonomy" id="46731"/>
    <lineage>
        <taxon>Eukaryota</taxon>
        <taxon>Metazoa</taxon>
        <taxon>Cnidaria</taxon>
        <taxon>Anthozoa</taxon>
        <taxon>Hexacorallia</taxon>
        <taxon>Scleractinia</taxon>
        <taxon>Astrocoeniina</taxon>
        <taxon>Pocilloporidae</taxon>
        <taxon>Pocillopora</taxon>
    </lineage>
</organism>
<keyword evidence="2" id="KW-1185">Reference proteome</keyword>
<accession>A0A3M6U5F4</accession>
<comment type="caution">
    <text evidence="1">The sequence shown here is derived from an EMBL/GenBank/DDBJ whole genome shotgun (WGS) entry which is preliminary data.</text>
</comment>
<evidence type="ECO:0000313" key="2">
    <source>
        <dbReference type="Proteomes" id="UP000275408"/>
    </source>
</evidence>
<sequence length="280" mass="31357">MSDILVELEKGTGDQSLSLVIPLPDSVHVSESLKAGFANWYLKLENERVNLAIFKTLRNNASLEVRKTMRKLLPRNDHVPNKDRQDPAGVIRLIKTYRVPPAAGLPQLHNPVQKVEVLKESVAVKEVHFRNNVVFLASNDGPIKFHEVVKGSLCVDVNKLRNRGEVFEKVNVLGLAPGGTVVEMKSRIEKHITELKRDYEAIEFHPDQINKDGYGIRGKASLLTKYEADWQHVGSMCILGQCLNTSHFQDIDEISLSSSTGVRVIRCDVPYISLSSSKIK</sequence>
<evidence type="ECO:0000313" key="1">
    <source>
        <dbReference type="EMBL" id="RMX48925.1"/>
    </source>
</evidence>
<dbReference type="Proteomes" id="UP000275408">
    <property type="component" value="Unassembled WGS sequence"/>
</dbReference>
<gene>
    <name evidence="1" type="ORF">pdam_00008331</name>
</gene>
<protein>
    <submittedName>
        <fullName evidence="1">Uncharacterized protein</fullName>
    </submittedName>
</protein>
<proteinExistence type="predicted"/>
<dbReference type="EMBL" id="RCHS01002222">
    <property type="protein sequence ID" value="RMX48925.1"/>
    <property type="molecule type" value="Genomic_DNA"/>
</dbReference>